<dbReference type="PANTHER" id="PTHR42898">
    <property type="entry name" value="TROPINONE REDUCTASE"/>
    <property type="match status" value="1"/>
</dbReference>
<comment type="similarity">
    <text evidence="3">Belongs to the short-chain dehydrogenases/reductases (SDR) family. SDR65C subfamily.</text>
</comment>
<keyword evidence="2" id="KW-0560">Oxidoreductase</keyword>
<dbReference type="Pfam" id="PF13561">
    <property type="entry name" value="adh_short_C2"/>
    <property type="match status" value="1"/>
</dbReference>
<organism evidence="6">
    <name type="scientific">Arabidopsis lyrata subsp. lyrata</name>
    <name type="common">Lyre-leaved rock-cress</name>
    <dbReference type="NCBI Taxonomy" id="81972"/>
    <lineage>
        <taxon>Eukaryota</taxon>
        <taxon>Viridiplantae</taxon>
        <taxon>Streptophyta</taxon>
        <taxon>Embryophyta</taxon>
        <taxon>Tracheophyta</taxon>
        <taxon>Spermatophyta</taxon>
        <taxon>Magnoliopsida</taxon>
        <taxon>eudicotyledons</taxon>
        <taxon>Gunneridae</taxon>
        <taxon>Pentapetalae</taxon>
        <taxon>rosids</taxon>
        <taxon>malvids</taxon>
        <taxon>Brassicales</taxon>
        <taxon>Brassicaceae</taxon>
        <taxon>Camelineae</taxon>
        <taxon>Arabidopsis</taxon>
    </lineage>
</organism>
<accession>D7KH24</accession>
<dbReference type="SUPFAM" id="SSF51735">
    <property type="entry name" value="NAD(P)-binding Rossmann-fold domains"/>
    <property type="match status" value="1"/>
</dbReference>
<dbReference type="InterPro" id="IPR002347">
    <property type="entry name" value="SDR_fam"/>
</dbReference>
<dbReference type="PROSITE" id="PS00061">
    <property type="entry name" value="ADH_SHORT"/>
    <property type="match status" value="1"/>
</dbReference>
<dbReference type="InterPro" id="IPR036291">
    <property type="entry name" value="NAD(P)-bd_dom_sf"/>
</dbReference>
<dbReference type="Proteomes" id="UP000008694">
    <property type="component" value="Unassembled WGS sequence"/>
</dbReference>
<dbReference type="InterPro" id="IPR057326">
    <property type="entry name" value="KR_dom"/>
</dbReference>
<dbReference type="InterPro" id="IPR045000">
    <property type="entry name" value="TR"/>
</dbReference>
<dbReference type="Gene3D" id="3.40.50.720">
    <property type="entry name" value="NAD(P)-binding Rossmann-like Domain"/>
    <property type="match status" value="1"/>
</dbReference>
<dbReference type="PRINTS" id="PR00081">
    <property type="entry name" value="GDHRDH"/>
</dbReference>
<feature type="domain" description="Ketoreductase" evidence="4">
    <location>
        <begin position="11"/>
        <end position="193"/>
    </location>
</feature>
<evidence type="ECO:0000313" key="6">
    <source>
        <dbReference type="Proteomes" id="UP000008694"/>
    </source>
</evidence>
<dbReference type="GO" id="GO:0016491">
    <property type="term" value="F:oxidoreductase activity"/>
    <property type="evidence" value="ECO:0007669"/>
    <property type="project" value="UniProtKB-KW"/>
</dbReference>
<evidence type="ECO:0000256" key="3">
    <source>
        <dbReference type="ARBA" id="ARBA00025714"/>
    </source>
</evidence>
<dbReference type="AlphaFoldDB" id="D7KH24"/>
<reference evidence="6" key="1">
    <citation type="journal article" date="2011" name="Nat. Genet.">
        <title>The Arabidopsis lyrata genome sequence and the basis of rapid genome size change.</title>
        <authorList>
            <person name="Hu T.T."/>
            <person name="Pattyn P."/>
            <person name="Bakker E.G."/>
            <person name="Cao J."/>
            <person name="Cheng J.-F."/>
            <person name="Clark R.M."/>
            <person name="Fahlgren N."/>
            <person name="Fawcett J.A."/>
            <person name="Grimwood J."/>
            <person name="Gundlach H."/>
            <person name="Haberer G."/>
            <person name="Hollister J.D."/>
            <person name="Ossowski S."/>
            <person name="Ottilar R.P."/>
            <person name="Salamov A.A."/>
            <person name="Schneeberger K."/>
            <person name="Spannagl M."/>
            <person name="Wang X."/>
            <person name="Yang L."/>
            <person name="Nasrallah M.E."/>
            <person name="Bergelson J."/>
            <person name="Carrington J.C."/>
            <person name="Gaut B.S."/>
            <person name="Schmutz J."/>
            <person name="Mayer K.F.X."/>
            <person name="Van de Peer Y."/>
            <person name="Grigoriev I.V."/>
            <person name="Nordborg M."/>
            <person name="Weigel D."/>
            <person name="Guo Y.-L."/>
        </authorList>
    </citation>
    <scope>NUCLEOTIDE SEQUENCE [LARGE SCALE GENOMIC DNA]</scope>
    <source>
        <strain evidence="6">cv. MN47</strain>
    </source>
</reference>
<dbReference type="SMART" id="SM00822">
    <property type="entry name" value="PKS_KR"/>
    <property type="match status" value="1"/>
</dbReference>
<keyword evidence="1" id="KW-0521">NADP</keyword>
<keyword evidence="6" id="KW-1185">Reference proteome</keyword>
<name>D7KH24_ARALL</name>
<gene>
    <name evidence="5" type="ORF">ARALYDRAFT_470767</name>
</gene>
<proteinExistence type="inferred from homology"/>
<dbReference type="EMBL" id="GL348713">
    <property type="protein sequence ID" value="EFH68659.1"/>
    <property type="molecule type" value="Genomic_DNA"/>
</dbReference>
<dbReference type="PRINTS" id="PR00080">
    <property type="entry name" value="SDRFAMILY"/>
</dbReference>
<dbReference type="STRING" id="81972.D7KH24"/>
<dbReference type="eggNOG" id="KOG0725">
    <property type="taxonomic scope" value="Eukaryota"/>
</dbReference>
<sequence>MDINRWSLQGMTALVTGGAKGIGYAIVEELVGFGARVHICDRDQTLLNECLSEWQAKGFEVSGSVCDVSSRPQREQLIQTVSSLFGAKLNILINNVGKYILKPTLECTAEDFSSLMATNLESAYHISQLAHPLLKASGYGNIVFISSVTGVVSCTSSIYGATKGALNQLARNLACEWARDNISANSVAPWYLEDEKFAEAMLSRTPLGRVCEPREVASLVTFLCLPEASYITGQTICIDGGFTVNGFSYKPKAQTLETLLQLTLL</sequence>
<evidence type="ECO:0000259" key="4">
    <source>
        <dbReference type="SMART" id="SM00822"/>
    </source>
</evidence>
<dbReference type="InterPro" id="IPR020904">
    <property type="entry name" value="Sc_DH/Rdtase_CS"/>
</dbReference>
<evidence type="ECO:0000256" key="2">
    <source>
        <dbReference type="ARBA" id="ARBA00023002"/>
    </source>
</evidence>
<evidence type="ECO:0000256" key="1">
    <source>
        <dbReference type="ARBA" id="ARBA00022857"/>
    </source>
</evidence>
<protein>
    <recommendedName>
        <fullName evidence="4">Ketoreductase domain-containing protein</fullName>
    </recommendedName>
</protein>
<dbReference type="Gramene" id="fgenesh2_kg.1__721__AT1G07450.1">
    <property type="protein sequence ID" value="fgenesh2_kg.1__721__AT1G07450.1"/>
    <property type="gene ID" value="fgenesh2_kg.1__721__AT1G07450.1"/>
</dbReference>
<dbReference type="FunFam" id="3.40.50.720:FF:000084">
    <property type="entry name" value="Short-chain dehydrogenase reductase"/>
    <property type="match status" value="1"/>
</dbReference>
<evidence type="ECO:0000313" key="5">
    <source>
        <dbReference type="EMBL" id="EFH68659.1"/>
    </source>
</evidence>
<dbReference type="PANTHER" id="PTHR42898:SF79">
    <property type="entry name" value="NAD(P)-BINDING ROSSMANN-FOLD PROTEIN"/>
    <property type="match status" value="1"/>
</dbReference>
<dbReference type="HOGENOM" id="CLU_010194_1_1_1"/>